<accession>A0A418VRF2</accession>
<dbReference type="OrthoDB" id="9816036at2"/>
<dbReference type="RefSeq" id="WP_119854813.1">
    <property type="nucleotide sequence ID" value="NZ_QYYD01000001.1"/>
</dbReference>
<proteinExistence type="predicted"/>
<organism evidence="2 3">
    <name type="scientific">Rhodopseudomonas palustris</name>
    <dbReference type="NCBI Taxonomy" id="1076"/>
    <lineage>
        <taxon>Bacteria</taxon>
        <taxon>Pseudomonadati</taxon>
        <taxon>Pseudomonadota</taxon>
        <taxon>Alphaproteobacteria</taxon>
        <taxon>Hyphomicrobiales</taxon>
        <taxon>Nitrobacteraceae</taxon>
        <taxon>Rhodopseudomonas</taxon>
    </lineage>
</organism>
<dbReference type="InterPro" id="IPR014966">
    <property type="entry name" value="FRG-dom"/>
</dbReference>
<dbReference type="Proteomes" id="UP000285523">
    <property type="component" value="Unassembled WGS sequence"/>
</dbReference>
<dbReference type="AlphaFoldDB" id="A0A418VRF2"/>
<evidence type="ECO:0000313" key="2">
    <source>
        <dbReference type="EMBL" id="RJF78921.1"/>
    </source>
</evidence>
<dbReference type="EMBL" id="QYYD01000001">
    <property type="protein sequence ID" value="RJF78921.1"/>
    <property type="molecule type" value="Genomic_DNA"/>
</dbReference>
<gene>
    <name evidence="2" type="ORF">D4Q52_01900</name>
</gene>
<name>A0A418VRF2_RHOPL</name>
<feature type="domain" description="FRG" evidence="1">
    <location>
        <begin position="149"/>
        <end position="255"/>
    </location>
</feature>
<evidence type="ECO:0000313" key="3">
    <source>
        <dbReference type="Proteomes" id="UP000285523"/>
    </source>
</evidence>
<comment type="caution">
    <text evidence="2">The sequence shown here is derived from an EMBL/GenBank/DDBJ whole genome shotgun (WGS) entry which is preliminary data.</text>
</comment>
<dbReference type="Pfam" id="PF08867">
    <property type="entry name" value="FRG"/>
    <property type="match status" value="1"/>
</dbReference>
<dbReference type="SMART" id="SM00901">
    <property type="entry name" value="FRG"/>
    <property type="match status" value="1"/>
</dbReference>
<protein>
    <submittedName>
        <fullName evidence="2">FRG domain-containing protein</fullName>
    </submittedName>
</protein>
<evidence type="ECO:0000259" key="1">
    <source>
        <dbReference type="SMART" id="SM00901"/>
    </source>
</evidence>
<reference evidence="2 3" key="1">
    <citation type="submission" date="2018-09" db="EMBL/GenBank/DDBJ databases">
        <title>Draft genome sequence of Rhodopseudomonas palustris 2.1.18.</title>
        <authorList>
            <person name="Robertson S.L."/>
            <person name="Meyer T.E."/>
            <person name="Kyndt J.A."/>
        </authorList>
    </citation>
    <scope>NUCLEOTIDE SEQUENCE [LARGE SCALE GENOMIC DNA]</scope>
    <source>
        <strain evidence="2 3">2.1.18</strain>
    </source>
</reference>
<sequence>MKGQWLGNYQGSDDGTAVVELDDMGSHYEGAAFAYPKDPKYPPLFAAVRTPDKSDSFRATLRPLPIGPDGLVKPLTWLTEYYPEITLGSDLETEWHFSSDKLRLTWKSNIGTSGHAEIPASQASLPSTYLPEPEITNWDQFREFAVKLEPNRFIFRGQESNSWRLRTHFHRSGRYHLMRFMNEDISTLHANLSSLTDHIFNLNDPLQNAAFYSLIQHHGYPTPLLDWSFSPFIGAFFAYRNLLAGRRTENSKVRIFILDTAWNRDLTRVQLISPAPPHFSFVNPIAINNTRMVPQQAMSTVTNIDDIETYIRHWEQRNSTNYLRVVDLPSLDRPQVMQELALMGITAGSMFPGLDGACEQLKERYFNR</sequence>